<organism evidence="1 2">
    <name type="scientific">Paenarthrobacter ureafaciens</name>
    <dbReference type="NCBI Taxonomy" id="37931"/>
    <lineage>
        <taxon>Bacteria</taxon>
        <taxon>Bacillati</taxon>
        <taxon>Actinomycetota</taxon>
        <taxon>Actinomycetes</taxon>
        <taxon>Micrococcales</taxon>
        <taxon>Micrococcaceae</taxon>
        <taxon>Paenarthrobacter</taxon>
    </lineage>
</organism>
<gene>
    <name evidence="1" type="ORF">NL394_04175</name>
</gene>
<name>A0AAX3EKB7_PAEUR</name>
<dbReference type="Proteomes" id="UP001163293">
    <property type="component" value="Chromosome"/>
</dbReference>
<evidence type="ECO:0008006" key="3">
    <source>
        <dbReference type="Google" id="ProtNLM"/>
    </source>
</evidence>
<evidence type="ECO:0000313" key="2">
    <source>
        <dbReference type="Proteomes" id="UP001163293"/>
    </source>
</evidence>
<dbReference type="AlphaFoldDB" id="A0AAX3EKB7"/>
<proteinExistence type="predicted"/>
<sequence length="59" mass="6459">MPKEYAPGPVTTDLAVSVSGFRVDFGDRTLIDDLNFEVRRGETFGGRRVRPLLPLAGPV</sequence>
<dbReference type="EMBL" id="CP101185">
    <property type="protein sequence ID" value="UYV98433.1"/>
    <property type="molecule type" value="Genomic_DNA"/>
</dbReference>
<accession>A0AAX3EKB7</accession>
<evidence type="ECO:0000313" key="1">
    <source>
        <dbReference type="EMBL" id="UYV98433.1"/>
    </source>
</evidence>
<dbReference type="RefSeq" id="WP_069695371.1">
    <property type="nucleotide sequence ID" value="NZ_CP043010.1"/>
</dbReference>
<keyword evidence="2" id="KW-1185">Reference proteome</keyword>
<reference evidence="1" key="1">
    <citation type="submission" date="2022-07" db="EMBL/GenBank/DDBJ databases">
        <authorList>
            <person name="Wu T."/>
        </authorList>
    </citation>
    <scope>NUCLEOTIDE SEQUENCE</scope>
    <source>
        <strain evidence="1">SD-1</strain>
    </source>
</reference>
<protein>
    <recommendedName>
        <fullName evidence="3">ABC transporter ATP-binding protein</fullName>
    </recommendedName>
</protein>